<dbReference type="Proteomes" id="UP000288215">
    <property type="component" value="Unassembled WGS sequence"/>
</dbReference>
<evidence type="ECO:0000256" key="1">
    <source>
        <dbReference type="ARBA" id="ARBA00009106"/>
    </source>
</evidence>
<organism evidence="5 6">
    <name type="scientific">Methanosuratincola subterraneus</name>
    <dbReference type="NCBI Taxonomy" id="2593994"/>
    <lineage>
        <taxon>Archaea</taxon>
        <taxon>Thermoproteota</taxon>
        <taxon>Methanosuratincolia</taxon>
        <taxon>Candidatus Methanomethylicales</taxon>
        <taxon>Candidatus Methanomethylicaceae</taxon>
        <taxon>Candidatus Methanosuratincola (ex Vanwonterghem et al. 2016)</taxon>
    </lineage>
</organism>
<comment type="similarity">
    <text evidence="1">Belongs to the eukaryotic ribosomal protein eS25 family.</text>
</comment>
<evidence type="ECO:0000313" key="5">
    <source>
        <dbReference type="EMBL" id="RWX72977.1"/>
    </source>
</evidence>
<sequence length="99" mass="10866">MGGAKKTVAKPAKGEAPEKKESAKKEIVKSAATSVVDPKVLDQIRKEVPKMVCVTPYQIYSKYNLKYSVAKDLLQGMVSQGLLKEVKKTRRVSIYVPAA</sequence>
<dbReference type="Gene3D" id="3.30.63.20">
    <property type="match status" value="1"/>
</dbReference>
<dbReference type="GO" id="GO:1990904">
    <property type="term" value="C:ribonucleoprotein complex"/>
    <property type="evidence" value="ECO:0007669"/>
    <property type="project" value="UniProtKB-KW"/>
</dbReference>
<evidence type="ECO:0000313" key="6">
    <source>
        <dbReference type="Proteomes" id="UP000288215"/>
    </source>
</evidence>
<proteinExistence type="inferred from homology"/>
<dbReference type="EMBL" id="RXGA01000003">
    <property type="protein sequence ID" value="RWX72977.1"/>
    <property type="molecule type" value="Genomic_DNA"/>
</dbReference>
<comment type="caution">
    <text evidence="5">The sequence shown here is derived from an EMBL/GenBank/DDBJ whole genome shotgun (WGS) entry which is preliminary data.</text>
</comment>
<accession>A0A3S3VES5</accession>
<feature type="compositionally biased region" description="Basic and acidic residues" evidence="4">
    <location>
        <begin position="12"/>
        <end position="25"/>
    </location>
</feature>
<name>A0A3S3VES5_METS7</name>
<dbReference type="AlphaFoldDB" id="A0A3S3VES5"/>
<evidence type="ECO:0008006" key="7">
    <source>
        <dbReference type="Google" id="ProtNLM"/>
    </source>
</evidence>
<dbReference type="Pfam" id="PF03297">
    <property type="entry name" value="Ribosomal_S25"/>
    <property type="match status" value="1"/>
</dbReference>
<reference evidence="5 6" key="1">
    <citation type="submission" date="2018-12" db="EMBL/GenBank/DDBJ databases">
        <title>The complete genome of the methanogenic archaea of the candidate phylum Verstraetearchaeota, obtained from the metagenome of underground thermal water.</title>
        <authorList>
            <person name="Kadnikov V.V."/>
            <person name="Mardanov A.V."/>
            <person name="Beletsky A.V."/>
            <person name="Karnachuk O.V."/>
            <person name="Ravin N.V."/>
        </authorList>
    </citation>
    <scope>NUCLEOTIDE SEQUENCE [LARGE SCALE GENOMIC DNA]</scope>
    <source>
        <strain evidence="5">Ch88</strain>
    </source>
</reference>
<evidence type="ECO:0000256" key="3">
    <source>
        <dbReference type="ARBA" id="ARBA00023274"/>
    </source>
</evidence>
<evidence type="ECO:0000256" key="2">
    <source>
        <dbReference type="ARBA" id="ARBA00022980"/>
    </source>
</evidence>
<evidence type="ECO:0000256" key="4">
    <source>
        <dbReference type="SAM" id="MobiDB-lite"/>
    </source>
</evidence>
<gene>
    <name evidence="5" type="ORF">Metus_0951</name>
</gene>
<dbReference type="GO" id="GO:0005840">
    <property type="term" value="C:ribosome"/>
    <property type="evidence" value="ECO:0007669"/>
    <property type="project" value="UniProtKB-KW"/>
</dbReference>
<protein>
    <recommendedName>
        <fullName evidence="7">30S ribosomal protein S25e</fullName>
    </recommendedName>
</protein>
<keyword evidence="3" id="KW-0687">Ribonucleoprotein</keyword>
<keyword evidence="2" id="KW-0689">Ribosomal protein</keyword>
<feature type="region of interest" description="Disordered" evidence="4">
    <location>
        <begin position="1"/>
        <end position="25"/>
    </location>
</feature>
<dbReference type="InterPro" id="IPR004977">
    <property type="entry name" value="Ribosomal_eS25"/>
</dbReference>